<dbReference type="InterPro" id="IPR007372">
    <property type="entry name" value="Lipid/polyisoprenoid-bd_YceI"/>
</dbReference>
<name>A0A096FN18_COMTE</name>
<protein>
    <submittedName>
        <fullName evidence="3">Polyisoprenoid-binding protein</fullName>
    </submittedName>
</protein>
<dbReference type="AlphaFoldDB" id="A0A096FN18"/>
<evidence type="ECO:0000256" key="1">
    <source>
        <dbReference type="SAM" id="SignalP"/>
    </source>
</evidence>
<evidence type="ECO:0000259" key="2">
    <source>
        <dbReference type="SMART" id="SM00867"/>
    </source>
</evidence>
<sequence length="240" mass="25492">MTLRRQLIAVLLALITGCSQLGIEPAQPAGPTARPADFPAAFYADAAARGQSVLQIDSSHSLVSITVRRAGALARLGHDHVIASHELQGYVAPQLGRADLYVALDRLSVDESALRAKAALDTQPSAADIEATRANMLNKLLQTSIHPFALVQAHAPPEADGDVLLTLELTLHGVTRSLSVPALIRRTPGEFHISGSLSIDQSSFGITPLSILGGAIQVRDRLELNFEVRAGPPLKQESRS</sequence>
<accession>A0A096FN18</accession>
<feature type="signal peptide" evidence="1">
    <location>
        <begin position="1"/>
        <end position="21"/>
    </location>
</feature>
<dbReference type="RefSeq" id="WP_034366859.1">
    <property type="nucleotide sequence ID" value="NZ_AWOR01000026.1"/>
</dbReference>
<feature type="domain" description="Lipid/polyisoprenoid-binding YceI-like" evidence="2">
    <location>
        <begin position="53"/>
        <end position="231"/>
    </location>
</feature>
<dbReference type="SUPFAM" id="SSF101874">
    <property type="entry name" value="YceI-like"/>
    <property type="match status" value="1"/>
</dbReference>
<gene>
    <name evidence="3" type="ORF">P353_06515</name>
</gene>
<evidence type="ECO:0000313" key="3">
    <source>
        <dbReference type="EMBL" id="KGH31168.1"/>
    </source>
</evidence>
<keyword evidence="1" id="KW-0732">Signal</keyword>
<dbReference type="Gene3D" id="2.40.128.110">
    <property type="entry name" value="Lipid/polyisoprenoid-binding, YceI-like"/>
    <property type="match status" value="1"/>
</dbReference>
<dbReference type="PROSITE" id="PS51257">
    <property type="entry name" value="PROKAR_LIPOPROTEIN"/>
    <property type="match status" value="1"/>
</dbReference>
<comment type="caution">
    <text evidence="3">The sequence shown here is derived from an EMBL/GenBank/DDBJ whole genome shotgun (WGS) entry which is preliminary data.</text>
</comment>
<dbReference type="Pfam" id="PF04264">
    <property type="entry name" value="YceI"/>
    <property type="match status" value="1"/>
</dbReference>
<dbReference type="InterPro" id="IPR036761">
    <property type="entry name" value="TTHA0802/YceI-like_sf"/>
</dbReference>
<evidence type="ECO:0000313" key="4">
    <source>
        <dbReference type="Proteomes" id="UP000029553"/>
    </source>
</evidence>
<feature type="chain" id="PRO_5001926593" evidence="1">
    <location>
        <begin position="22"/>
        <end position="240"/>
    </location>
</feature>
<organism evidence="3 4">
    <name type="scientific">Comamonas testosteroni</name>
    <name type="common">Pseudomonas testosteroni</name>
    <dbReference type="NCBI Taxonomy" id="285"/>
    <lineage>
        <taxon>Bacteria</taxon>
        <taxon>Pseudomonadati</taxon>
        <taxon>Pseudomonadota</taxon>
        <taxon>Betaproteobacteria</taxon>
        <taxon>Burkholderiales</taxon>
        <taxon>Comamonadaceae</taxon>
        <taxon>Comamonas</taxon>
    </lineage>
</organism>
<reference evidence="3 4" key="1">
    <citation type="submission" date="2013-09" db="EMBL/GenBank/DDBJ databases">
        <title>High correlation between genotypes and phenotypes of environmental bacteria Comamonas testosteroni strains.</title>
        <authorList>
            <person name="Liu L."/>
            <person name="Zhu W."/>
            <person name="Xia X."/>
            <person name="Xu B."/>
            <person name="Luo M."/>
            <person name="Wang G."/>
        </authorList>
    </citation>
    <scope>NUCLEOTIDE SEQUENCE [LARGE SCALE GENOMIC DNA]</scope>
    <source>
        <strain evidence="3 4">JL40</strain>
    </source>
</reference>
<proteinExistence type="predicted"/>
<dbReference type="SMART" id="SM00867">
    <property type="entry name" value="YceI"/>
    <property type="match status" value="1"/>
</dbReference>
<dbReference type="EMBL" id="AWOR01000026">
    <property type="protein sequence ID" value="KGH31168.1"/>
    <property type="molecule type" value="Genomic_DNA"/>
</dbReference>
<dbReference type="Proteomes" id="UP000029553">
    <property type="component" value="Unassembled WGS sequence"/>
</dbReference>